<protein>
    <submittedName>
        <fullName evidence="1">Uncharacterized protein</fullName>
    </submittedName>
</protein>
<dbReference type="AlphaFoldDB" id="X1PTL6"/>
<proteinExistence type="predicted"/>
<evidence type="ECO:0000313" key="1">
    <source>
        <dbReference type="EMBL" id="GAI59572.1"/>
    </source>
</evidence>
<gene>
    <name evidence="1" type="ORF">S12H4_04506</name>
</gene>
<reference evidence="1" key="1">
    <citation type="journal article" date="2014" name="Front. Microbiol.">
        <title>High frequency of phylogenetically diverse reductive dehalogenase-homologous genes in deep subseafloor sedimentary metagenomes.</title>
        <authorList>
            <person name="Kawai M."/>
            <person name="Futagami T."/>
            <person name="Toyoda A."/>
            <person name="Takaki Y."/>
            <person name="Nishi S."/>
            <person name="Hori S."/>
            <person name="Arai W."/>
            <person name="Tsubouchi T."/>
            <person name="Morono Y."/>
            <person name="Uchiyama I."/>
            <person name="Ito T."/>
            <person name="Fujiyama A."/>
            <person name="Inagaki F."/>
            <person name="Takami H."/>
        </authorList>
    </citation>
    <scope>NUCLEOTIDE SEQUENCE</scope>
    <source>
        <strain evidence="1">Expedition CK06-06</strain>
    </source>
</reference>
<organism evidence="1">
    <name type="scientific">marine sediment metagenome</name>
    <dbReference type="NCBI Taxonomy" id="412755"/>
    <lineage>
        <taxon>unclassified sequences</taxon>
        <taxon>metagenomes</taxon>
        <taxon>ecological metagenomes</taxon>
    </lineage>
</organism>
<accession>X1PTL6</accession>
<name>X1PTL6_9ZZZZ</name>
<sequence length="52" mass="5543">MKHMIQPVINPGMLQSQNILWLLNDANLTRVALVTATDEAGVGLGNIKTNGA</sequence>
<dbReference type="EMBL" id="BARW01001397">
    <property type="protein sequence ID" value="GAI59572.1"/>
    <property type="molecule type" value="Genomic_DNA"/>
</dbReference>
<comment type="caution">
    <text evidence="1">The sequence shown here is derived from an EMBL/GenBank/DDBJ whole genome shotgun (WGS) entry which is preliminary data.</text>
</comment>